<comment type="function">
    <text evidence="2">Participates in the folding of proteins containing disulfide bonds, may be involved in glycosylation, prolyl hydroxylation and triglyceride transfer.</text>
</comment>
<dbReference type="GeneID" id="27690538"/>
<dbReference type="InterPro" id="IPR013766">
    <property type="entry name" value="Thioredoxin_domain"/>
</dbReference>
<dbReference type="eggNOG" id="KOG0190">
    <property type="taxonomic scope" value="Eukaryota"/>
</dbReference>
<dbReference type="CDD" id="cd02982">
    <property type="entry name" value="PDI_b'_family"/>
    <property type="match status" value="1"/>
</dbReference>
<dbReference type="Pfam" id="PF00085">
    <property type="entry name" value="Thioredoxin"/>
    <property type="match status" value="2"/>
</dbReference>
<dbReference type="GO" id="GO:0034976">
    <property type="term" value="P:response to endoplasmic reticulum stress"/>
    <property type="evidence" value="ECO:0007669"/>
    <property type="project" value="TreeGrafter"/>
</dbReference>
<evidence type="ECO:0000313" key="18">
    <source>
        <dbReference type="EMBL" id="KNC97388.1"/>
    </source>
</evidence>
<feature type="disulfide bond" description="Redox-active" evidence="13">
    <location>
        <begin position="386"/>
        <end position="389"/>
    </location>
</feature>
<keyword evidence="6 15" id="KW-0732">Signal</keyword>
<dbReference type="Gene3D" id="3.40.30.10">
    <property type="entry name" value="Glutaredoxin"/>
    <property type="match status" value="4"/>
</dbReference>
<evidence type="ECO:0000259" key="17">
    <source>
        <dbReference type="PROSITE" id="PS51352"/>
    </source>
</evidence>
<dbReference type="EC" id="5.3.4.1" evidence="5 15"/>
<dbReference type="NCBIfam" id="TIGR01126">
    <property type="entry name" value="pdi_dom"/>
    <property type="match status" value="2"/>
</dbReference>
<evidence type="ECO:0000256" key="11">
    <source>
        <dbReference type="ARBA" id="ARBA00023284"/>
    </source>
</evidence>
<evidence type="ECO:0000256" key="10">
    <source>
        <dbReference type="ARBA" id="ARBA00023235"/>
    </source>
</evidence>
<dbReference type="PROSITE" id="PS51352">
    <property type="entry name" value="THIOREDOXIN_2"/>
    <property type="match status" value="2"/>
</dbReference>
<feature type="region of interest" description="Disordered" evidence="16">
    <location>
        <begin position="469"/>
        <end position="493"/>
    </location>
</feature>
<dbReference type="EMBL" id="KQ257464">
    <property type="protein sequence ID" value="KNC97388.1"/>
    <property type="molecule type" value="Genomic_DNA"/>
</dbReference>
<dbReference type="PANTHER" id="PTHR18929">
    <property type="entry name" value="PROTEIN DISULFIDE ISOMERASE"/>
    <property type="match status" value="1"/>
</dbReference>
<keyword evidence="7" id="KW-0677">Repeat</keyword>
<dbReference type="OrthoDB" id="427280at2759"/>
<proteinExistence type="inferred from homology"/>
<evidence type="ECO:0000256" key="16">
    <source>
        <dbReference type="SAM" id="MobiDB-lite"/>
    </source>
</evidence>
<evidence type="ECO:0000256" key="13">
    <source>
        <dbReference type="PIRSR" id="PIRSR605792-51"/>
    </source>
</evidence>
<dbReference type="OMA" id="FFGMKKD"/>
<evidence type="ECO:0000256" key="1">
    <source>
        <dbReference type="ARBA" id="ARBA00001182"/>
    </source>
</evidence>
<dbReference type="InterPro" id="IPR005792">
    <property type="entry name" value="Prot_disulphide_isomerase"/>
</dbReference>
<reference evidence="18 19" key="1">
    <citation type="submission" date="2009-08" db="EMBL/GenBank/DDBJ databases">
        <title>The Genome Sequence of Spizellomyces punctatus strain DAOM BR117.</title>
        <authorList>
            <consortium name="The Broad Institute Genome Sequencing Platform"/>
            <person name="Russ C."/>
            <person name="Cuomo C."/>
            <person name="Shea T."/>
            <person name="Young S.K."/>
            <person name="Zeng Q."/>
            <person name="Koehrsen M."/>
            <person name="Haas B."/>
            <person name="Borodovsky M."/>
            <person name="Guigo R."/>
            <person name="Alvarado L."/>
            <person name="Berlin A."/>
            <person name="Bochicchio J."/>
            <person name="Borenstein D."/>
            <person name="Chapman S."/>
            <person name="Chen Z."/>
            <person name="Engels R."/>
            <person name="Freedman E."/>
            <person name="Gellesch M."/>
            <person name="Goldberg J."/>
            <person name="Griggs A."/>
            <person name="Gujja S."/>
            <person name="Heiman D."/>
            <person name="Hepburn T."/>
            <person name="Howarth C."/>
            <person name="Jen D."/>
            <person name="Larson L."/>
            <person name="Lewis B."/>
            <person name="Mehta T."/>
            <person name="Park D."/>
            <person name="Pearson M."/>
            <person name="Roberts A."/>
            <person name="Saif S."/>
            <person name="Shenoy N."/>
            <person name="Sisk P."/>
            <person name="Stolte C."/>
            <person name="Sykes S."/>
            <person name="Thomson T."/>
            <person name="Walk T."/>
            <person name="White J."/>
            <person name="Yandava C."/>
            <person name="Burger G."/>
            <person name="Gray M.W."/>
            <person name="Holland P.W.H."/>
            <person name="King N."/>
            <person name="Lang F.B.F."/>
            <person name="Roger A.J."/>
            <person name="Ruiz-Trillo I."/>
            <person name="Lander E."/>
            <person name="Nusbaum C."/>
        </authorList>
    </citation>
    <scope>NUCLEOTIDE SEQUENCE [LARGE SCALE GENOMIC DNA]</scope>
    <source>
        <strain evidence="18 19">DAOM BR117</strain>
    </source>
</reference>
<dbReference type="PRINTS" id="PR00421">
    <property type="entry name" value="THIOREDOXIN"/>
</dbReference>
<evidence type="ECO:0000313" key="19">
    <source>
        <dbReference type="Proteomes" id="UP000053201"/>
    </source>
</evidence>
<dbReference type="CDD" id="cd02995">
    <property type="entry name" value="PDI_a_PDI_a'_C"/>
    <property type="match status" value="1"/>
</dbReference>
<evidence type="ECO:0000256" key="2">
    <source>
        <dbReference type="ARBA" id="ARBA00002692"/>
    </source>
</evidence>
<dbReference type="SMR" id="A0A0L0H9Q8"/>
<comment type="similarity">
    <text evidence="4 14">Belongs to the protein disulfide isomerase family.</text>
</comment>
<dbReference type="GO" id="GO:0005788">
    <property type="term" value="C:endoplasmic reticulum lumen"/>
    <property type="evidence" value="ECO:0007669"/>
    <property type="project" value="UniProtKB-SubCell"/>
</dbReference>
<feature type="chain" id="PRO_5005394135" description="Protein disulfide-isomerase" evidence="15">
    <location>
        <begin position="21"/>
        <end position="493"/>
    </location>
</feature>
<feature type="signal peptide" evidence="15">
    <location>
        <begin position="1"/>
        <end position="20"/>
    </location>
</feature>
<keyword evidence="9 13" id="KW-1015">Disulfide bond</keyword>
<evidence type="ECO:0000256" key="7">
    <source>
        <dbReference type="ARBA" id="ARBA00022737"/>
    </source>
</evidence>
<keyword evidence="10 15" id="KW-0413">Isomerase</keyword>
<dbReference type="GO" id="GO:0006457">
    <property type="term" value="P:protein folding"/>
    <property type="evidence" value="ECO:0007669"/>
    <property type="project" value="TreeGrafter"/>
</dbReference>
<dbReference type="FunFam" id="3.40.30.10:FF:000139">
    <property type="entry name" value="Protein disulfide-isomerase"/>
    <property type="match status" value="1"/>
</dbReference>
<accession>A0A0L0H9Q8</accession>
<dbReference type="PROSITE" id="PS00194">
    <property type="entry name" value="THIOREDOXIN_1"/>
    <property type="match status" value="2"/>
</dbReference>
<dbReference type="InterPro" id="IPR005788">
    <property type="entry name" value="PDI_thioredoxin-like_dom"/>
</dbReference>
<evidence type="ECO:0000256" key="4">
    <source>
        <dbReference type="ARBA" id="ARBA00006347"/>
    </source>
</evidence>
<dbReference type="InterPro" id="IPR017937">
    <property type="entry name" value="Thioredoxin_CS"/>
</dbReference>
<feature type="disulfide bond" description="Redox-active" evidence="13">
    <location>
        <begin position="54"/>
        <end position="57"/>
    </location>
</feature>
<dbReference type="InParanoid" id="A0A0L0H9Q8"/>
<keyword evidence="8" id="KW-0256">Endoplasmic reticulum</keyword>
<comment type="catalytic activity">
    <reaction evidence="1 15">
        <text>Catalyzes the rearrangement of -S-S- bonds in proteins.</text>
        <dbReference type="EC" id="5.3.4.1"/>
    </reaction>
</comment>
<dbReference type="SUPFAM" id="SSF52833">
    <property type="entry name" value="Thioredoxin-like"/>
    <property type="match status" value="4"/>
</dbReference>
<feature type="domain" description="Thioredoxin" evidence="17">
    <location>
        <begin position="7"/>
        <end position="129"/>
    </location>
</feature>
<dbReference type="Pfam" id="PF13848">
    <property type="entry name" value="Thioredoxin_6"/>
    <property type="match status" value="1"/>
</dbReference>
<dbReference type="CDD" id="cd02981">
    <property type="entry name" value="PDI_b_family"/>
    <property type="match status" value="1"/>
</dbReference>
<evidence type="ECO:0000256" key="15">
    <source>
        <dbReference type="RuleBase" id="RU361130"/>
    </source>
</evidence>
<dbReference type="AlphaFoldDB" id="A0A0L0H9Q8"/>
<protein>
    <recommendedName>
        <fullName evidence="12 15">Protein disulfide-isomerase</fullName>
        <ecNumber evidence="5 15">5.3.4.1</ecNumber>
    </recommendedName>
</protein>
<sequence length="493" mass="54349">MKASATLLLALAATTAQVRADAAADSDVISLTKDTFSEVAQKPLSLIEFYAPWCGHCKALAPEYEKAATELKSSIPLAKVDCTEQTELCQEHDVRGYPTMKVFREGEPSEYKGQRTAESIIGYMKKLALPPVSDLSADKVKEFAESDKVVVVGFFEDKTSDEYKAFEAAANKLRDTFLFGATTEEEAFKAQGVKAPAIVLFKKFDEGKNTFDAKFEEGAISNFVQTVSVPLMDEIGPENYGYYMENGLPLAYLFVSTPEERATVGKEIEPLAKDFRGKVNFVYIDASKFGGHAKNLNLKESWPAFVIHESEKNLRYPFDQGKKVNHADVKAFVQDFVNGKLEPSLKSEEIPKENDGDVKVVVGKSYADIVLDTDKDVLIEFYAPWCGHCKALAPTWEELGKEAKKLSDKIVIAKMDGTENDLPSDAPFSVQGFPTIKLVKAGDNEVVDYAGSRTLESFIDFLKANAVHGGGAEKKEAKEGDDKKTEEEGHDEL</sequence>
<gene>
    <name evidence="18" type="ORF">SPPG_07316</name>
</gene>
<evidence type="ECO:0000256" key="12">
    <source>
        <dbReference type="ARBA" id="ARBA00039846"/>
    </source>
</evidence>
<dbReference type="VEuPathDB" id="FungiDB:SPPG_07316"/>
<evidence type="ECO:0000256" key="3">
    <source>
        <dbReference type="ARBA" id="ARBA00004319"/>
    </source>
</evidence>
<dbReference type="CDD" id="cd02961">
    <property type="entry name" value="PDI_a_family"/>
    <property type="match status" value="1"/>
</dbReference>
<organism evidence="18 19">
    <name type="scientific">Spizellomyces punctatus (strain DAOM BR117)</name>
    <dbReference type="NCBI Taxonomy" id="645134"/>
    <lineage>
        <taxon>Eukaryota</taxon>
        <taxon>Fungi</taxon>
        <taxon>Fungi incertae sedis</taxon>
        <taxon>Chytridiomycota</taxon>
        <taxon>Chytridiomycota incertae sedis</taxon>
        <taxon>Chytridiomycetes</taxon>
        <taxon>Spizellomycetales</taxon>
        <taxon>Spizellomycetaceae</taxon>
        <taxon>Spizellomyces</taxon>
    </lineage>
</organism>
<dbReference type="FunFam" id="3.40.30.10:FF:000185">
    <property type="entry name" value="Protein disulfide-isomerase"/>
    <property type="match status" value="1"/>
</dbReference>
<dbReference type="InterPro" id="IPR036249">
    <property type="entry name" value="Thioredoxin-like_sf"/>
</dbReference>
<evidence type="ECO:0000256" key="6">
    <source>
        <dbReference type="ARBA" id="ARBA00022729"/>
    </source>
</evidence>
<evidence type="ECO:0000256" key="14">
    <source>
        <dbReference type="RuleBase" id="RU004208"/>
    </source>
</evidence>
<name>A0A0L0H9Q8_SPIPD</name>
<evidence type="ECO:0000256" key="9">
    <source>
        <dbReference type="ARBA" id="ARBA00023157"/>
    </source>
</evidence>
<feature type="compositionally biased region" description="Basic and acidic residues" evidence="16">
    <location>
        <begin position="471"/>
        <end position="493"/>
    </location>
</feature>
<dbReference type="RefSeq" id="XP_016605428.1">
    <property type="nucleotide sequence ID" value="XM_016755476.1"/>
</dbReference>
<comment type="subcellular location">
    <subcellularLocation>
        <location evidence="3">Endoplasmic reticulum lumen</location>
    </subcellularLocation>
</comment>
<dbReference type="NCBIfam" id="TIGR01130">
    <property type="entry name" value="ER_PDI_fam"/>
    <property type="match status" value="1"/>
</dbReference>
<dbReference type="Proteomes" id="UP000053201">
    <property type="component" value="Unassembled WGS sequence"/>
</dbReference>
<dbReference type="PANTHER" id="PTHR18929:SF132">
    <property type="entry name" value="PROTEIN DISULFIDE-ISOMERASE A3"/>
    <property type="match status" value="1"/>
</dbReference>
<dbReference type="STRING" id="645134.A0A0L0H9Q8"/>
<dbReference type="FunFam" id="3.40.30.10:FF:000017">
    <property type="entry name" value="Protein disulfide-isomerase A4"/>
    <property type="match status" value="1"/>
</dbReference>
<dbReference type="GO" id="GO:0003756">
    <property type="term" value="F:protein disulfide isomerase activity"/>
    <property type="evidence" value="ECO:0007669"/>
    <property type="project" value="UniProtKB-EC"/>
</dbReference>
<feature type="domain" description="Thioredoxin" evidence="17">
    <location>
        <begin position="336"/>
        <end position="467"/>
    </location>
</feature>
<keyword evidence="19" id="KW-1185">Reference proteome</keyword>
<evidence type="ECO:0000256" key="8">
    <source>
        <dbReference type="ARBA" id="ARBA00022824"/>
    </source>
</evidence>
<evidence type="ECO:0000256" key="5">
    <source>
        <dbReference type="ARBA" id="ARBA00012723"/>
    </source>
</evidence>
<keyword evidence="11 13" id="KW-0676">Redox-active center</keyword>
<dbReference type="FunCoup" id="A0A0L0H9Q8">
    <property type="interactions" value="222"/>
</dbReference>